<evidence type="ECO:0000313" key="3">
    <source>
        <dbReference type="Proteomes" id="UP000265926"/>
    </source>
</evidence>
<gene>
    <name evidence="2" type="ORF">D1614_18190</name>
</gene>
<protein>
    <submittedName>
        <fullName evidence="2">Uncharacterized protein</fullName>
    </submittedName>
</protein>
<accession>A0A399SS41</accession>
<proteinExistence type="predicted"/>
<name>A0A399SS41_9BACT</name>
<evidence type="ECO:0000313" key="2">
    <source>
        <dbReference type="EMBL" id="RIJ46600.1"/>
    </source>
</evidence>
<organism evidence="2 3">
    <name type="scientific">Maribellus luteus</name>
    <dbReference type="NCBI Taxonomy" id="2305463"/>
    <lineage>
        <taxon>Bacteria</taxon>
        <taxon>Pseudomonadati</taxon>
        <taxon>Bacteroidota</taxon>
        <taxon>Bacteroidia</taxon>
        <taxon>Marinilabiliales</taxon>
        <taxon>Prolixibacteraceae</taxon>
        <taxon>Maribellus</taxon>
    </lineage>
</organism>
<keyword evidence="3" id="KW-1185">Reference proteome</keyword>
<feature type="region of interest" description="Disordered" evidence="1">
    <location>
        <begin position="66"/>
        <end position="93"/>
    </location>
</feature>
<comment type="caution">
    <text evidence="2">The sequence shown here is derived from an EMBL/GenBank/DDBJ whole genome shotgun (WGS) entry which is preliminary data.</text>
</comment>
<reference evidence="2 3" key="1">
    <citation type="submission" date="2018-08" db="EMBL/GenBank/DDBJ databases">
        <title>Pallidiluteibacterium maritimus gen. nov., sp. nov., isolated from coastal sediment.</title>
        <authorList>
            <person name="Zhou L.Y."/>
        </authorList>
    </citation>
    <scope>NUCLEOTIDE SEQUENCE [LARGE SCALE GENOMIC DNA]</scope>
    <source>
        <strain evidence="2 3">XSD2</strain>
    </source>
</reference>
<feature type="compositionally biased region" description="Basic residues" evidence="1">
    <location>
        <begin position="71"/>
        <end position="81"/>
    </location>
</feature>
<dbReference type="Proteomes" id="UP000265926">
    <property type="component" value="Unassembled WGS sequence"/>
</dbReference>
<dbReference type="AlphaFoldDB" id="A0A399SS41"/>
<dbReference type="EMBL" id="QWGR01000013">
    <property type="protein sequence ID" value="RIJ46600.1"/>
    <property type="molecule type" value="Genomic_DNA"/>
</dbReference>
<sequence length="93" mass="10941">MLNFGAKLSKLARTLYLGWQLKGKLNLYIRRESGVREISFLFQNKRNKKTLQTSVKDFVFSAVKDQGNHRVPQRKKHRGPQRFRSEGNLSYTK</sequence>
<evidence type="ECO:0000256" key="1">
    <source>
        <dbReference type="SAM" id="MobiDB-lite"/>
    </source>
</evidence>